<dbReference type="InterPro" id="IPR009057">
    <property type="entry name" value="Homeodomain-like_sf"/>
</dbReference>
<dbReference type="SUPFAM" id="SSF46689">
    <property type="entry name" value="Homeodomain-like"/>
    <property type="match status" value="1"/>
</dbReference>
<sequence length="375" mass="42056">MGDVNKAKPDETTSSSTGDLLLVVTDQPEWGTLEELLLVSAVNRHGTNNWDSIATELHKHRRFHHHSPLHRDLSPDVCRKKYVDLRRRFNNHAAAAADGDGDGDELLRMVEELRKLRVEQLKREVLKHDVSIVSLQNKVKVLEEEREKNNSSTSSSLLVKPDTDGLEPQPEPIDLRIQPENANKTVEPESSPEKRRGGDSAEDRSVNESNSSKAENTAVEADAKREPEIGGEDPVQRKASGPGESASESKRENSNNDENNNKNNKKIKSSQIQQQQEQGSDVQSSASLTKKKRRRFRVGGGVVNSSGDELEAEELSPANKRISLKSQPLIPFLDFLRSHKHGSVFHRRLPSQVTLLSLFVFFTLAIKNFQTKSWF</sequence>
<feature type="region of interest" description="Disordered" evidence="1">
    <location>
        <begin position="1"/>
        <end position="20"/>
    </location>
</feature>
<evidence type="ECO:0000256" key="1">
    <source>
        <dbReference type="SAM" id="MobiDB-lite"/>
    </source>
</evidence>
<dbReference type="EMBL" id="JBDFQZ010000009">
    <property type="protein sequence ID" value="KAK9692404.1"/>
    <property type="molecule type" value="Genomic_DNA"/>
</dbReference>
<evidence type="ECO:0000313" key="4">
    <source>
        <dbReference type="Proteomes" id="UP001443914"/>
    </source>
</evidence>
<dbReference type="Pfam" id="PF00249">
    <property type="entry name" value="Myb_DNA-binding"/>
    <property type="match status" value="1"/>
</dbReference>
<evidence type="ECO:0000259" key="2">
    <source>
        <dbReference type="PROSITE" id="PS50090"/>
    </source>
</evidence>
<dbReference type="Gene3D" id="1.10.10.60">
    <property type="entry name" value="Homeodomain-like"/>
    <property type="match status" value="1"/>
</dbReference>
<reference evidence="3" key="1">
    <citation type="submission" date="2024-03" db="EMBL/GenBank/DDBJ databases">
        <title>WGS assembly of Saponaria officinalis var. Norfolk2.</title>
        <authorList>
            <person name="Jenkins J."/>
            <person name="Shu S."/>
            <person name="Grimwood J."/>
            <person name="Barry K."/>
            <person name="Goodstein D."/>
            <person name="Schmutz J."/>
            <person name="Leebens-Mack J."/>
            <person name="Osbourn A."/>
        </authorList>
    </citation>
    <scope>NUCLEOTIDE SEQUENCE [LARGE SCALE GENOMIC DNA]</scope>
    <source>
        <strain evidence="3">JIC</strain>
    </source>
</reference>
<accession>A0AAW1IQT5</accession>
<keyword evidence="4" id="KW-1185">Reference proteome</keyword>
<protein>
    <recommendedName>
        <fullName evidence="2">Myb-like domain-containing protein</fullName>
    </recommendedName>
</protein>
<dbReference type="SMART" id="SM00717">
    <property type="entry name" value="SANT"/>
    <property type="match status" value="1"/>
</dbReference>
<dbReference type="PANTHER" id="PTHR37888:SF8">
    <property type="entry name" value="HISTONE-LYSINE N-METHYLTRANSFERASE, H3 LYSINE-79 SPECIFIC-LIKE"/>
    <property type="match status" value="1"/>
</dbReference>
<feature type="compositionally biased region" description="Low complexity" evidence="1">
    <location>
        <begin position="269"/>
        <end position="285"/>
    </location>
</feature>
<feature type="domain" description="Myb-like" evidence="2">
    <location>
        <begin position="30"/>
        <end position="86"/>
    </location>
</feature>
<dbReference type="CDD" id="cd00167">
    <property type="entry name" value="SANT"/>
    <property type="match status" value="1"/>
</dbReference>
<organism evidence="3 4">
    <name type="scientific">Saponaria officinalis</name>
    <name type="common">Common soapwort</name>
    <name type="synonym">Lychnis saponaria</name>
    <dbReference type="NCBI Taxonomy" id="3572"/>
    <lineage>
        <taxon>Eukaryota</taxon>
        <taxon>Viridiplantae</taxon>
        <taxon>Streptophyta</taxon>
        <taxon>Embryophyta</taxon>
        <taxon>Tracheophyta</taxon>
        <taxon>Spermatophyta</taxon>
        <taxon>Magnoliopsida</taxon>
        <taxon>eudicotyledons</taxon>
        <taxon>Gunneridae</taxon>
        <taxon>Pentapetalae</taxon>
        <taxon>Caryophyllales</taxon>
        <taxon>Caryophyllaceae</taxon>
        <taxon>Caryophylleae</taxon>
        <taxon>Saponaria</taxon>
    </lineage>
</organism>
<dbReference type="PROSITE" id="PS50090">
    <property type="entry name" value="MYB_LIKE"/>
    <property type="match status" value="1"/>
</dbReference>
<evidence type="ECO:0000313" key="3">
    <source>
        <dbReference type="EMBL" id="KAK9692404.1"/>
    </source>
</evidence>
<feature type="compositionally biased region" description="Basic and acidic residues" evidence="1">
    <location>
        <begin position="191"/>
        <end position="206"/>
    </location>
</feature>
<dbReference type="Proteomes" id="UP001443914">
    <property type="component" value="Unassembled WGS sequence"/>
</dbReference>
<dbReference type="AlphaFoldDB" id="A0AAW1IQT5"/>
<comment type="caution">
    <text evidence="3">The sequence shown here is derived from an EMBL/GenBank/DDBJ whole genome shotgun (WGS) entry which is preliminary data.</text>
</comment>
<gene>
    <name evidence="3" type="ORF">RND81_09G261900</name>
</gene>
<dbReference type="InterPro" id="IPR001005">
    <property type="entry name" value="SANT/Myb"/>
</dbReference>
<feature type="region of interest" description="Disordered" evidence="1">
    <location>
        <begin position="143"/>
        <end position="293"/>
    </location>
</feature>
<proteinExistence type="predicted"/>
<name>A0AAW1IQT5_SAPOF</name>
<dbReference type="PANTHER" id="PTHR37888">
    <property type="entry name" value="DNA-BINDING BROMODOMAIN-CONTAINING PROTEIN"/>
    <property type="match status" value="1"/>
</dbReference>
<feature type="compositionally biased region" description="Basic and acidic residues" evidence="1">
    <location>
        <begin position="1"/>
        <end position="11"/>
    </location>
</feature>